<dbReference type="Proteomes" id="UP000466730">
    <property type="component" value="Unassembled WGS sequence"/>
</dbReference>
<evidence type="ECO:0000313" key="3">
    <source>
        <dbReference type="EMBL" id="MRH21138.1"/>
    </source>
</evidence>
<proteinExistence type="predicted"/>
<feature type="compositionally biased region" description="Low complexity" evidence="1">
    <location>
        <begin position="90"/>
        <end position="101"/>
    </location>
</feature>
<dbReference type="AlphaFoldDB" id="A0A844BF01"/>
<dbReference type="RefSeq" id="WP_153748445.1">
    <property type="nucleotide sequence ID" value="NZ_BAAADI010000011.1"/>
</dbReference>
<gene>
    <name evidence="3" type="ORF">GH815_09040</name>
</gene>
<keyword evidence="2" id="KW-1133">Transmembrane helix</keyword>
<evidence type="ECO:0000256" key="1">
    <source>
        <dbReference type="SAM" id="MobiDB-lite"/>
    </source>
</evidence>
<keyword evidence="4" id="KW-1185">Reference proteome</keyword>
<protein>
    <submittedName>
        <fullName evidence="3">Uncharacterized protein</fullName>
    </submittedName>
</protein>
<accession>A0A844BF01</accession>
<evidence type="ECO:0000256" key="2">
    <source>
        <dbReference type="SAM" id="Phobius"/>
    </source>
</evidence>
<keyword evidence="2" id="KW-0472">Membrane</keyword>
<feature type="transmembrane region" description="Helical" evidence="2">
    <location>
        <begin position="28"/>
        <end position="49"/>
    </location>
</feature>
<reference evidence="3 4" key="1">
    <citation type="submission" date="2019-11" db="EMBL/GenBank/DDBJ databases">
        <title>Draft Whole-Genome sequence of the marine photosynthetic bacterium Rhodovulum strictum DSM 11289.</title>
        <authorList>
            <person name="Kyndt J.A."/>
            <person name="Meyer T.E."/>
        </authorList>
    </citation>
    <scope>NUCLEOTIDE SEQUENCE [LARGE SCALE GENOMIC DNA]</scope>
    <source>
        <strain evidence="3 4">DSM 11289</strain>
    </source>
</reference>
<sequence>MDPFRVFRAFGWPSGTGRTRLFGRFRPGGILSAGLALVLVVSLVLQVTARPGDRAGVALLQAAAVAAGPALAGGAGRGAEPTAPQPADAPPDLFDQPGTGQLVGVASGAVMAAAFGPAAERHGRANAARAPPGGRA</sequence>
<name>A0A844BF01_9RHOB</name>
<evidence type="ECO:0000313" key="4">
    <source>
        <dbReference type="Proteomes" id="UP000466730"/>
    </source>
</evidence>
<keyword evidence="2" id="KW-0812">Transmembrane</keyword>
<dbReference type="EMBL" id="WJPO01000011">
    <property type="protein sequence ID" value="MRH21138.1"/>
    <property type="molecule type" value="Genomic_DNA"/>
</dbReference>
<feature type="region of interest" description="Disordered" evidence="1">
    <location>
        <begin position="71"/>
        <end position="101"/>
    </location>
</feature>
<comment type="caution">
    <text evidence="3">The sequence shown here is derived from an EMBL/GenBank/DDBJ whole genome shotgun (WGS) entry which is preliminary data.</text>
</comment>
<organism evidence="3 4">
    <name type="scientific">Rhodovulum strictum</name>
    <dbReference type="NCBI Taxonomy" id="58314"/>
    <lineage>
        <taxon>Bacteria</taxon>
        <taxon>Pseudomonadati</taxon>
        <taxon>Pseudomonadota</taxon>
        <taxon>Alphaproteobacteria</taxon>
        <taxon>Rhodobacterales</taxon>
        <taxon>Paracoccaceae</taxon>
        <taxon>Rhodovulum</taxon>
    </lineage>
</organism>